<dbReference type="InterPro" id="IPR000008">
    <property type="entry name" value="C2_dom"/>
</dbReference>
<dbReference type="OrthoDB" id="1729569at2759"/>
<keyword evidence="4" id="KW-1185">Reference proteome</keyword>
<proteinExistence type="predicted"/>
<evidence type="ECO:0000313" key="4">
    <source>
        <dbReference type="Proteomes" id="UP000489600"/>
    </source>
</evidence>
<evidence type="ECO:0000259" key="2">
    <source>
        <dbReference type="PROSITE" id="PS50004"/>
    </source>
</evidence>
<dbReference type="EMBL" id="CABITT030000005">
    <property type="protein sequence ID" value="VVB06010.1"/>
    <property type="molecule type" value="Genomic_DNA"/>
</dbReference>
<dbReference type="Proteomes" id="UP000489600">
    <property type="component" value="Unassembled WGS sequence"/>
</dbReference>
<dbReference type="AlphaFoldDB" id="A0A565BX69"/>
<dbReference type="PANTHER" id="PTHR31425:SF45">
    <property type="entry name" value="MULTIPLE C2 DOMAIN AND TRANSMEMBRANE REGION PROTEIN 12-RELATED"/>
    <property type="match status" value="1"/>
</dbReference>
<evidence type="ECO:0000256" key="1">
    <source>
        <dbReference type="SAM" id="MobiDB-lite"/>
    </source>
</evidence>
<dbReference type="Gene3D" id="2.60.40.150">
    <property type="entry name" value="C2 domain"/>
    <property type="match status" value="1"/>
</dbReference>
<feature type="domain" description="C2" evidence="2">
    <location>
        <begin position="168"/>
        <end position="279"/>
    </location>
</feature>
<dbReference type="InterPro" id="IPR047259">
    <property type="entry name" value="QUIRKY-like"/>
</dbReference>
<name>A0A565BX69_9BRAS</name>
<dbReference type="PROSITE" id="PS50004">
    <property type="entry name" value="C2"/>
    <property type="match status" value="1"/>
</dbReference>
<comment type="caution">
    <text evidence="3">The sequence shown here is derived from an EMBL/GenBank/DDBJ whole genome shotgun (WGS) entry which is preliminary data.</text>
</comment>
<feature type="region of interest" description="Disordered" evidence="1">
    <location>
        <begin position="19"/>
        <end position="39"/>
    </location>
</feature>
<accession>A0A565BX69</accession>
<sequence length="317" mass="35126">MLISKTAAKKDDFSIKKISPKLGRERGARNPNEPTSSHDLVEPMEFLYVEVMKVINTPKTCIPTVEITLGNHKSSTKDLPIGPNMDLNQVFAFDKTKDDVLNATLSLEDDQSENGRLVIVGKKNFKLAEDIPSRAPPDARIVPQWYSMNMTETGHPVMLLMSVSFGTQADEVYSYAWFSDSFDGYSCFSGHELSSNDGKQTPSVYVKATLGDQVQKTKVSFGSNPTWNQELMFVASEPLYDTVYISLIDQFDDQQEECIGRVVKKLSEMNAAVKVPGTKLPISFYDIEPAVEGDSRQCTLTASSISCLVWSGESGDM</sequence>
<reference evidence="3" key="1">
    <citation type="submission" date="2019-07" db="EMBL/GenBank/DDBJ databases">
        <authorList>
            <person name="Dittberner H."/>
        </authorList>
    </citation>
    <scope>NUCLEOTIDE SEQUENCE [LARGE SCALE GENOMIC DNA]</scope>
</reference>
<protein>
    <recommendedName>
        <fullName evidence="2">C2 domain-containing protein</fullName>
    </recommendedName>
</protein>
<dbReference type="PANTHER" id="PTHR31425">
    <property type="entry name" value="PHOSPHORIBOSYLANTHRANILATE TRANSFERASE ISOFORM 1"/>
    <property type="match status" value="1"/>
</dbReference>
<organism evidence="3 4">
    <name type="scientific">Arabis nemorensis</name>
    <dbReference type="NCBI Taxonomy" id="586526"/>
    <lineage>
        <taxon>Eukaryota</taxon>
        <taxon>Viridiplantae</taxon>
        <taxon>Streptophyta</taxon>
        <taxon>Embryophyta</taxon>
        <taxon>Tracheophyta</taxon>
        <taxon>Spermatophyta</taxon>
        <taxon>Magnoliopsida</taxon>
        <taxon>eudicotyledons</taxon>
        <taxon>Gunneridae</taxon>
        <taxon>Pentapetalae</taxon>
        <taxon>rosids</taxon>
        <taxon>malvids</taxon>
        <taxon>Brassicales</taxon>
        <taxon>Brassicaceae</taxon>
        <taxon>Arabideae</taxon>
        <taxon>Arabis</taxon>
    </lineage>
</organism>
<dbReference type="InterPro" id="IPR035892">
    <property type="entry name" value="C2_domain_sf"/>
</dbReference>
<dbReference type="Pfam" id="PF00168">
    <property type="entry name" value="C2"/>
    <property type="match status" value="1"/>
</dbReference>
<evidence type="ECO:0000313" key="3">
    <source>
        <dbReference type="EMBL" id="VVB06010.1"/>
    </source>
</evidence>
<dbReference type="SMART" id="SM00239">
    <property type="entry name" value="C2"/>
    <property type="match status" value="1"/>
</dbReference>
<dbReference type="SUPFAM" id="SSF49562">
    <property type="entry name" value="C2 domain (Calcium/lipid-binding domain, CaLB)"/>
    <property type="match status" value="1"/>
</dbReference>
<gene>
    <name evidence="3" type="ORF">ANE_LOCUS16454</name>
</gene>